<sequence length="108" mass="11602">MFRVVRLPSYLEDWVQFPLLAAQVAAFLGRHATTSVLSLVGQPIPHAVEGFQVKVTGIETPVVALAGEMRVAAAGVVAVHAPPEELDELELLEDELVEQVASSMQSQV</sequence>
<evidence type="ECO:0000313" key="1">
    <source>
        <dbReference type="EMBL" id="MCA9379094.1"/>
    </source>
</evidence>
<dbReference type="Proteomes" id="UP000760819">
    <property type="component" value="Unassembled WGS sequence"/>
</dbReference>
<dbReference type="EMBL" id="JAGQLI010000076">
    <property type="protein sequence ID" value="MCA9379094.1"/>
    <property type="molecule type" value="Genomic_DNA"/>
</dbReference>
<evidence type="ECO:0000313" key="2">
    <source>
        <dbReference type="Proteomes" id="UP000760819"/>
    </source>
</evidence>
<organism evidence="1 2">
    <name type="scientific">Candidatus Dojkabacteria bacterium</name>
    <dbReference type="NCBI Taxonomy" id="2099670"/>
    <lineage>
        <taxon>Bacteria</taxon>
        <taxon>Candidatus Dojkabacteria</taxon>
    </lineage>
</organism>
<name>A0A955I723_9BACT</name>
<dbReference type="AlphaFoldDB" id="A0A955I723"/>
<reference evidence="1" key="2">
    <citation type="journal article" date="2021" name="Microbiome">
        <title>Successional dynamics and alternative stable states in a saline activated sludge microbial community over 9 years.</title>
        <authorList>
            <person name="Wang Y."/>
            <person name="Ye J."/>
            <person name="Ju F."/>
            <person name="Liu L."/>
            <person name="Boyd J.A."/>
            <person name="Deng Y."/>
            <person name="Parks D.H."/>
            <person name="Jiang X."/>
            <person name="Yin X."/>
            <person name="Woodcroft B.J."/>
            <person name="Tyson G.W."/>
            <person name="Hugenholtz P."/>
            <person name="Polz M.F."/>
            <person name="Zhang T."/>
        </authorList>
    </citation>
    <scope>NUCLEOTIDE SEQUENCE</scope>
    <source>
        <strain evidence="1">HKST-UBA12</strain>
    </source>
</reference>
<proteinExistence type="predicted"/>
<comment type="caution">
    <text evidence="1">The sequence shown here is derived from an EMBL/GenBank/DDBJ whole genome shotgun (WGS) entry which is preliminary data.</text>
</comment>
<gene>
    <name evidence="1" type="ORF">KC640_01575</name>
</gene>
<protein>
    <submittedName>
        <fullName evidence="1">Uncharacterized protein</fullName>
    </submittedName>
</protein>
<accession>A0A955I723</accession>
<reference evidence="1" key="1">
    <citation type="submission" date="2020-04" db="EMBL/GenBank/DDBJ databases">
        <authorList>
            <person name="Zhang T."/>
        </authorList>
    </citation>
    <scope>NUCLEOTIDE SEQUENCE</scope>
    <source>
        <strain evidence="1">HKST-UBA12</strain>
    </source>
</reference>